<evidence type="ECO:0000313" key="11">
    <source>
        <dbReference type="EMBL" id="MBW14156.1"/>
    </source>
</evidence>
<protein>
    <recommendedName>
        <fullName evidence="8">uS12 prolyl 3-hydroxylase</fullName>
    </recommendedName>
</protein>
<name>A0A2H8TJ70_9HEMI</name>
<comment type="similarity">
    <text evidence="2">Belongs to the TPA1 family.</text>
</comment>
<dbReference type="AlphaFoldDB" id="A0A2H8TJ70"/>
<dbReference type="GO" id="GO:0005506">
    <property type="term" value="F:iron ion binding"/>
    <property type="evidence" value="ECO:0007669"/>
    <property type="project" value="InterPro"/>
</dbReference>
<dbReference type="GO" id="GO:0006449">
    <property type="term" value="P:regulation of translational termination"/>
    <property type="evidence" value="ECO:0007669"/>
    <property type="project" value="TreeGrafter"/>
</dbReference>
<dbReference type="Pfam" id="PF10637">
    <property type="entry name" value="Ofd1_CTDD"/>
    <property type="match status" value="1"/>
</dbReference>
<dbReference type="InterPro" id="IPR019601">
    <property type="entry name" value="Oxoglutarate/Fe-dep_Oase_C"/>
</dbReference>
<feature type="domain" description="Fe2OG dioxygenase" evidence="10">
    <location>
        <begin position="97"/>
        <end position="201"/>
    </location>
</feature>
<evidence type="ECO:0000256" key="3">
    <source>
        <dbReference type="ARBA" id="ARBA00022723"/>
    </source>
</evidence>
<organism evidence="11">
    <name type="scientific">Melanaphis sacchari</name>
    <dbReference type="NCBI Taxonomy" id="742174"/>
    <lineage>
        <taxon>Eukaryota</taxon>
        <taxon>Metazoa</taxon>
        <taxon>Ecdysozoa</taxon>
        <taxon>Arthropoda</taxon>
        <taxon>Hexapoda</taxon>
        <taxon>Insecta</taxon>
        <taxon>Pterygota</taxon>
        <taxon>Neoptera</taxon>
        <taxon>Paraneoptera</taxon>
        <taxon>Hemiptera</taxon>
        <taxon>Sternorrhyncha</taxon>
        <taxon>Aphidomorpha</taxon>
        <taxon>Aphidoidea</taxon>
        <taxon>Aphididae</taxon>
        <taxon>Aphidini</taxon>
        <taxon>Melanaphis</taxon>
    </lineage>
</organism>
<accession>A0A2H8TJ70</accession>
<evidence type="ECO:0000256" key="6">
    <source>
        <dbReference type="ARBA" id="ARBA00023002"/>
    </source>
</evidence>
<evidence type="ECO:0000256" key="5">
    <source>
        <dbReference type="ARBA" id="ARBA00022964"/>
    </source>
</evidence>
<dbReference type="InterPro" id="IPR051842">
    <property type="entry name" value="uS12_prolyl_hydroxylase"/>
</dbReference>
<keyword evidence="3" id="KW-0479">Metal-binding</keyword>
<dbReference type="Gene3D" id="2.60.120.620">
    <property type="entry name" value="q2cbj1_9rhob like domain"/>
    <property type="match status" value="2"/>
</dbReference>
<keyword evidence="5" id="KW-0223">Dioxygenase</keyword>
<gene>
    <name evidence="11" type="primary">OGFOD1_0</name>
</gene>
<dbReference type="InterPro" id="IPR039558">
    <property type="entry name" value="TPA1/OFD1_N"/>
</dbReference>
<evidence type="ECO:0000256" key="9">
    <source>
        <dbReference type="ARBA" id="ARBA00047444"/>
    </source>
</evidence>
<dbReference type="PROSITE" id="PS51471">
    <property type="entry name" value="FE2OG_OXY"/>
    <property type="match status" value="1"/>
</dbReference>
<dbReference type="EMBL" id="GFXV01002351">
    <property type="protein sequence ID" value="MBW14156.1"/>
    <property type="molecule type" value="Transcribed_RNA"/>
</dbReference>
<comment type="catalytic activity">
    <reaction evidence="9">
        <text>[ribosomal protein uS12]-L-proline + 2-oxoglutarate + O2 = [ribosomal protein uS12]-(3S)-3-hydroxy-L-proline + succinate + CO2</text>
        <dbReference type="Rhea" id="RHEA:54156"/>
        <dbReference type="Rhea" id="RHEA-COMP:13816"/>
        <dbReference type="Rhea" id="RHEA-COMP:13818"/>
        <dbReference type="ChEBI" id="CHEBI:15379"/>
        <dbReference type="ChEBI" id="CHEBI:16526"/>
        <dbReference type="ChEBI" id="CHEBI:16810"/>
        <dbReference type="ChEBI" id="CHEBI:30031"/>
        <dbReference type="ChEBI" id="CHEBI:50342"/>
        <dbReference type="ChEBI" id="CHEBI:85428"/>
    </reaction>
</comment>
<dbReference type="GO" id="GO:0031543">
    <property type="term" value="F:peptidyl-proline dioxygenase activity"/>
    <property type="evidence" value="ECO:0007669"/>
    <property type="project" value="TreeGrafter"/>
</dbReference>
<evidence type="ECO:0000256" key="2">
    <source>
        <dbReference type="ARBA" id="ARBA00007443"/>
    </source>
</evidence>
<keyword evidence="4" id="KW-0847">Vitamin C</keyword>
<evidence type="ECO:0000256" key="4">
    <source>
        <dbReference type="ARBA" id="ARBA00022896"/>
    </source>
</evidence>
<dbReference type="InterPro" id="IPR005123">
    <property type="entry name" value="Oxoglu/Fe-dep_dioxygenase_dom"/>
</dbReference>
<dbReference type="PANTHER" id="PTHR12117">
    <property type="entry name" value="HISTONE ACETYLTRANSFERASE COMPLEX"/>
    <property type="match status" value="1"/>
</dbReference>
<evidence type="ECO:0000256" key="8">
    <source>
        <dbReference type="ARBA" id="ARBA00029938"/>
    </source>
</evidence>
<keyword evidence="6" id="KW-0560">Oxidoreductase</keyword>
<dbReference type="PANTHER" id="PTHR12117:SF0">
    <property type="entry name" value="PROLYL 3-HYDROXYLASE OGFOD1"/>
    <property type="match status" value="1"/>
</dbReference>
<dbReference type="GO" id="GO:0031418">
    <property type="term" value="F:L-ascorbic acid binding"/>
    <property type="evidence" value="ECO:0007669"/>
    <property type="project" value="UniProtKB-KW"/>
</dbReference>
<reference evidence="11" key="1">
    <citation type="submission" date="2017-10" db="EMBL/GenBank/DDBJ databases">
        <title>Transcriptome Assembly of Sugarcane Aphid Adults.</title>
        <authorList>
            <person name="Scully E.D."/>
            <person name="Palmer N.A."/>
            <person name="Geib S.M."/>
            <person name="Sarath G."/>
            <person name="Sattler S.E."/>
        </authorList>
    </citation>
    <scope>NUCLEOTIDE SEQUENCE</scope>
    <source>
        <tissue evidence="11">Whole body</tissue>
    </source>
</reference>
<dbReference type="SMART" id="SM00702">
    <property type="entry name" value="P4Hc"/>
    <property type="match status" value="1"/>
</dbReference>
<dbReference type="Pfam" id="PF13661">
    <property type="entry name" value="2OG-FeII_Oxy_4"/>
    <property type="match status" value="1"/>
</dbReference>
<comment type="cofactor">
    <cofactor evidence="1">
        <name>L-ascorbate</name>
        <dbReference type="ChEBI" id="CHEBI:38290"/>
    </cofactor>
</comment>
<dbReference type="InterPro" id="IPR006620">
    <property type="entry name" value="Pro_4_hyd_alph"/>
</dbReference>
<evidence type="ECO:0000259" key="10">
    <source>
        <dbReference type="PROSITE" id="PS51471"/>
    </source>
</evidence>
<evidence type="ECO:0000256" key="1">
    <source>
        <dbReference type="ARBA" id="ARBA00001961"/>
    </source>
</evidence>
<sequence>MNNSPRFSFNDLVTKLDAPFDVFKFDCRGIISTTEAFKLRDALLKMTFKKKSCDLYSFSQSSDFIRSPNLEKPKEVEQFLIFLKEIKQNIATYLGKKFNSMISASCSKYDRGDYLLCHDDRVDDRSVAFIYYLNYDWLPEWGGTLDVYSVDNMNCAKEIVKNINPEFNSMIFFPVEKYTYHQVAENTSAFSRVSINGWFHCDELSWEMYDHPVKCLSPIYTPHLISPDRVKTAFDVFIDPMYQDNMYREAVRDIFIRDGFIMCEGFFKPCMVDILSNEIFSNSMNWKIKGPLNKRQYKHVDNKELPNSILFIVNMLKTDCMFKFFQECSGLEFLGVNIEVQRWHGGHYMVSGGNDGVAGFDIFSVYFFFSQCFGDMSSADEDMHYVFEEKDTLLPKFASTPQHNTMLLVNHDSKTDLYVKYCKIVDGHAWTVVVANYIVKNNLDSRILLENIDN</sequence>
<evidence type="ECO:0000256" key="7">
    <source>
        <dbReference type="ARBA" id="ARBA00023004"/>
    </source>
</evidence>
<dbReference type="OrthoDB" id="430522at2759"/>
<proteinExistence type="inferred from homology"/>
<keyword evidence="7" id="KW-0408">Iron</keyword>
<dbReference type="GO" id="GO:0005737">
    <property type="term" value="C:cytoplasm"/>
    <property type="evidence" value="ECO:0007669"/>
    <property type="project" value="TreeGrafter"/>
</dbReference>